<dbReference type="AlphaFoldDB" id="A0A8H7EBE0"/>
<feature type="region of interest" description="Disordered" evidence="1">
    <location>
        <begin position="90"/>
        <end position="157"/>
    </location>
</feature>
<accession>A0A8H7EBE0</accession>
<sequence>MPKLGTSPSLSDLPNKEPPELSAAEANSRAPKAPERKTEKSIQQLLSTSKRTQTQELIHWPPAIHQIVKHSRDDQRPILDYLSSVVQCGKAEKKTENPANVHHMKKQDKTEKQSEKRKQDGMKKQAGETKQEGKNEMPERLAAAMARRKHWILPRAS</sequence>
<organism evidence="2 3">
    <name type="scientific">Endocarpon pusillum</name>
    <dbReference type="NCBI Taxonomy" id="364733"/>
    <lineage>
        <taxon>Eukaryota</taxon>
        <taxon>Fungi</taxon>
        <taxon>Dikarya</taxon>
        <taxon>Ascomycota</taxon>
        <taxon>Pezizomycotina</taxon>
        <taxon>Eurotiomycetes</taxon>
        <taxon>Chaetothyriomycetidae</taxon>
        <taxon>Verrucariales</taxon>
        <taxon>Verrucariaceae</taxon>
        <taxon>Endocarpon</taxon>
    </lineage>
</organism>
<gene>
    <name evidence="2" type="ORF">GJ744_007737</name>
</gene>
<feature type="compositionally biased region" description="Basic residues" evidence="1">
    <location>
        <begin position="146"/>
        <end position="157"/>
    </location>
</feature>
<dbReference type="EMBL" id="JAACFV010000004">
    <property type="protein sequence ID" value="KAF7513686.1"/>
    <property type="molecule type" value="Genomic_DNA"/>
</dbReference>
<feature type="region of interest" description="Disordered" evidence="1">
    <location>
        <begin position="1"/>
        <end position="59"/>
    </location>
</feature>
<evidence type="ECO:0000313" key="3">
    <source>
        <dbReference type="Proteomes" id="UP000606974"/>
    </source>
</evidence>
<proteinExistence type="predicted"/>
<comment type="caution">
    <text evidence="2">The sequence shown here is derived from an EMBL/GenBank/DDBJ whole genome shotgun (WGS) entry which is preliminary data.</text>
</comment>
<feature type="compositionally biased region" description="Basic and acidic residues" evidence="1">
    <location>
        <begin position="107"/>
        <end position="139"/>
    </location>
</feature>
<name>A0A8H7EBE0_9EURO</name>
<evidence type="ECO:0000256" key="1">
    <source>
        <dbReference type="SAM" id="MobiDB-lite"/>
    </source>
</evidence>
<reference evidence="2" key="1">
    <citation type="submission" date="2020-02" db="EMBL/GenBank/DDBJ databases">
        <authorList>
            <person name="Palmer J.M."/>
        </authorList>
    </citation>
    <scope>NUCLEOTIDE SEQUENCE</scope>
    <source>
        <strain evidence="2">EPUS1.4</strain>
        <tissue evidence="2">Thallus</tissue>
    </source>
</reference>
<feature type="compositionally biased region" description="Polar residues" evidence="1">
    <location>
        <begin position="1"/>
        <end position="12"/>
    </location>
</feature>
<dbReference type="Proteomes" id="UP000606974">
    <property type="component" value="Unassembled WGS sequence"/>
</dbReference>
<evidence type="ECO:0000313" key="2">
    <source>
        <dbReference type="EMBL" id="KAF7513686.1"/>
    </source>
</evidence>
<protein>
    <submittedName>
        <fullName evidence="2">Uncharacterized protein</fullName>
    </submittedName>
</protein>
<keyword evidence="3" id="KW-1185">Reference proteome</keyword>
<feature type="compositionally biased region" description="Polar residues" evidence="1">
    <location>
        <begin position="41"/>
        <end position="56"/>
    </location>
</feature>